<dbReference type="OrthoDB" id="1114821at2"/>
<gene>
    <name evidence="1" type="ORF">DF185_14465</name>
</gene>
<dbReference type="AlphaFoldDB" id="A0A2V3ZVG4"/>
<comment type="caution">
    <text evidence="1">The sequence shown here is derived from an EMBL/GenBank/DDBJ whole genome shotgun (WGS) entry which is preliminary data.</text>
</comment>
<dbReference type="Proteomes" id="UP000248079">
    <property type="component" value="Unassembled WGS sequence"/>
</dbReference>
<keyword evidence="2" id="KW-1185">Reference proteome</keyword>
<name>A0A2V3ZVG4_9BACT</name>
<evidence type="ECO:0000313" key="1">
    <source>
        <dbReference type="EMBL" id="PXX99080.1"/>
    </source>
</evidence>
<evidence type="ECO:0000313" key="2">
    <source>
        <dbReference type="Proteomes" id="UP000248079"/>
    </source>
</evidence>
<accession>A0A2V3ZVG4</accession>
<dbReference type="EMBL" id="QFLI01000006">
    <property type="protein sequence ID" value="PXX99080.1"/>
    <property type="molecule type" value="Genomic_DNA"/>
</dbReference>
<reference evidence="1 2" key="1">
    <citation type="submission" date="2018-05" db="EMBL/GenBank/DDBJ databases">
        <title>Marinifilum breve JC075T sp. nov., a marine bacterium isolated from Yongle Blue Hole in the South China Sea.</title>
        <authorList>
            <person name="Fu T."/>
        </authorList>
    </citation>
    <scope>NUCLEOTIDE SEQUENCE [LARGE SCALE GENOMIC DNA]</scope>
    <source>
        <strain evidence="1 2">JC075</strain>
    </source>
</reference>
<organism evidence="1 2">
    <name type="scientific">Marinifilum breve</name>
    <dbReference type="NCBI Taxonomy" id="2184082"/>
    <lineage>
        <taxon>Bacteria</taxon>
        <taxon>Pseudomonadati</taxon>
        <taxon>Bacteroidota</taxon>
        <taxon>Bacteroidia</taxon>
        <taxon>Marinilabiliales</taxon>
        <taxon>Marinifilaceae</taxon>
    </lineage>
</organism>
<sequence>MNNGIKNGGNNNKSITNKIGGMETMDFPFNFDEMPIAAKFISDSFSRDIEDFQRVYPVFDEVFKARFAEQIRKAKDIVCCGPEGVKIQNIRIGVFRKIESLNTLILEAQDYFPISRIKQYDYIVEIVEKKNLSSILSIVPNLLQQLEANIPTQNEDVAQSIIDGIQSIYQVLKLDRIELNRLLNSRGLLKEEVFRCLNHLWATMQDVMEIGQSLYRKDDPMKCVEYELNYLKMKVKTFWMHSVPDSVA</sequence>
<dbReference type="RefSeq" id="WP_110361475.1">
    <property type="nucleotide sequence ID" value="NZ_QFLI01000006.1"/>
</dbReference>
<protein>
    <submittedName>
        <fullName evidence="1">Uncharacterized protein</fullName>
    </submittedName>
</protein>
<proteinExistence type="predicted"/>